<sequence>TPLILRQYTTCLKRRQWETSAMHSLTTTFPWRHDPVRKPKRALRERV</sequence>
<evidence type="ECO:0000313" key="1">
    <source>
        <dbReference type="EMBL" id="GIZ00014.1"/>
    </source>
</evidence>
<evidence type="ECO:0000313" key="2">
    <source>
        <dbReference type="Proteomes" id="UP001054945"/>
    </source>
</evidence>
<comment type="caution">
    <text evidence="1">The sequence shown here is derived from an EMBL/GenBank/DDBJ whole genome shotgun (WGS) entry which is preliminary data.</text>
</comment>
<gene>
    <name evidence="1" type="ORF">CEXT_38681</name>
</gene>
<dbReference type="EMBL" id="BPLR01018483">
    <property type="protein sequence ID" value="GIZ00014.1"/>
    <property type="molecule type" value="Genomic_DNA"/>
</dbReference>
<keyword evidence="2" id="KW-1185">Reference proteome</keyword>
<accession>A0AAV4Y0G6</accession>
<organism evidence="1 2">
    <name type="scientific">Caerostris extrusa</name>
    <name type="common">Bark spider</name>
    <name type="synonym">Caerostris bankana</name>
    <dbReference type="NCBI Taxonomy" id="172846"/>
    <lineage>
        <taxon>Eukaryota</taxon>
        <taxon>Metazoa</taxon>
        <taxon>Ecdysozoa</taxon>
        <taxon>Arthropoda</taxon>
        <taxon>Chelicerata</taxon>
        <taxon>Arachnida</taxon>
        <taxon>Araneae</taxon>
        <taxon>Araneomorphae</taxon>
        <taxon>Entelegynae</taxon>
        <taxon>Araneoidea</taxon>
        <taxon>Araneidae</taxon>
        <taxon>Caerostris</taxon>
    </lineage>
</organism>
<feature type="non-terminal residue" evidence="1">
    <location>
        <position position="1"/>
    </location>
</feature>
<dbReference type="Proteomes" id="UP001054945">
    <property type="component" value="Unassembled WGS sequence"/>
</dbReference>
<reference evidence="1 2" key="1">
    <citation type="submission" date="2021-06" db="EMBL/GenBank/DDBJ databases">
        <title>Caerostris extrusa draft genome.</title>
        <authorList>
            <person name="Kono N."/>
            <person name="Arakawa K."/>
        </authorList>
    </citation>
    <scope>NUCLEOTIDE SEQUENCE [LARGE SCALE GENOMIC DNA]</scope>
</reference>
<name>A0AAV4Y0G6_CAEEX</name>
<dbReference type="AlphaFoldDB" id="A0AAV4Y0G6"/>
<proteinExistence type="predicted"/>
<protein>
    <submittedName>
        <fullName evidence="1">Uncharacterized protein</fullName>
    </submittedName>
</protein>